<dbReference type="InterPro" id="IPR049874">
    <property type="entry name" value="ROK_cs"/>
</dbReference>
<evidence type="ECO:0000313" key="3">
    <source>
        <dbReference type="Proteomes" id="UP000636458"/>
    </source>
</evidence>
<dbReference type="InterPro" id="IPR043129">
    <property type="entry name" value="ATPase_NBD"/>
</dbReference>
<evidence type="ECO:0000256" key="1">
    <source>
        <dbReference type="ARBA" id="ARBA00006479"/>
    </source>
</evidence>
<keyword evidence="3" id="KW-1185">Reference proteome</keyword>
<dbReference type="InterPro" id="IPR000600">
    <property type="entry name" value="ROK"/>
</dbReference>
<dbReference type="PANTHER" id="PTHR18964:SF149">
    <property type="entry name" value="BIFUNCTIONAL UDP-N-ACETYLGLUCOSAMINE 2-EPIMERASE_N-ACETYLMANNOSAMINE KINASE"/>
    <property type="match status" value="1"/>
</dbReference>
<dbReference type="CDD" id="cd24073">
    <property type="entry name" value="ASKHA_ATPase_ROK_CYANR"/>
    <property type="match status" value="1"/>
</dbReference>
<dbReference type="RefSeq" id="WP_200554624.1">
    <property type="nucleotide sequence ID" value="NZ_JAEPES010000001.1"/>
</dbReference>
<dbReference type="SUPFAM" id="SSF46785">
    <property type="entry name" value="Winged helix' DNA-binding domain"/>
    <property type="match status" value="1"/>
</dbReference>
<accession>A0A934SIL7</accession>
<protein>
    <submittedName>
        <fullName evidence="2">ROK family protein</fullName>
    </submittedName>
</protein>
<gene>
    <name evidence="2" type="ORF">IV501_01375</name>
</gene>
<dbReference type="InterPro" id="IPR036388">
    <property type="entry name" value="WH-like_DNA-bd_sf"/>
</dbReference>
<dbReference type="SUPFAM" id="SSF53067">
    <property type="entry name" value="Actin-like ATPase domain"/>
    <property type="match status" value="1"/>
</dbReference>
<dbReference type="InterPro" id="IPR036390">
    <property type="entry name" value="WH_DNA-bd_sf"/>
</dbReference>
<proteinExistence type="inferred from homology"/>
<comment type="similarity">
    <text evidence="1">Belongs to the ROK (NagC/XylR) family.</text>
</comment>
<comment type="caution">
    <text evidence="2">The sequence shown here is derived from an EMBL/GenBank/DDBJ whole genome shotgun (WGS) entry which is preliminary data.</text>
</comment>
<name>A0A934SIL7_9MICO</name>
<dbReference type="Gene3D" id="3.30.420.40">
    <property type="match status" value="2"/>
</dbReference>
<dbReference type="EMBL" id="JAEPES010000001">
    <property type="protein sequence ID" value="MBK4346273.1"/>
    <property type="molecule type" value="Genomic_DNA"/>
</dbReference>
<dbReference type="Pfam" id="PF00480">
    <property type="entry name" value="ROK"/>
    <property type="match status" value="1"/>
</dbReference>
<reference evidence="2" key="1">
    <citation type="submission" date="2021-01" db="EMBL/GenBank/DDBJ databases">
        <title>Lacisediminihabitans sp. nov. strain G11-30, isolated from Antarctic Soil.</title>
        <authorList>
            <person name="Li J."/>
        </authorList>
    </citation>
    <scope>NUCLEOTIDE SEQUENCE</scope>
    <source>
        <strain evidence="2">G11-30</strain>
    </source>
</reference>
<evidence type="ECO:0000313" key="2">
    <source>
        <dbReference type="EMBL" id="MBK4346273.1"/>
    </source>
</evidence>
<dbReference type="Gene3D" id="1.10.10.10">
    <property type="entry name" value="Winged helix-like DNA-binding domain superfamily/Winged helix DNA-binding domain"/>
    <property type="match status" value="1"/>
</dbReference>
<organism evidence="2 3">
    <name type="scientific">Lacisediminihabitans changchengi</name>
    <dbReference type="NCBI Taxonomy" id="2787634"/>
    <lineage>
        <taxon>Bacteria</taxon>
        <taxon>Bacillati</taxon>
        <taxon>Actinomycetota</taxon>
        <taxon>Actinomycetes</taxon>
        <taxon>Micrococcales</taxon>
        <taxon>Microbacteriaceae</taxon>
        <taxon>Lacisediminihabitans</taxon>
    </lineage>
</organism>
<sequence length="403" mass="41603">MTTLSTARPDPVVAAPPRLELRTPAAIDVFTRILTHGPIGRIDITRQTGLSQAAVTKAVTPLIVEGFVVVDDEQQRGLAPGRPVYPLRVMPNSLLSIGVKVNADEVIGVATTMRAEIIHSVHLPVADTSVETIVTAVVSAVSSLRADLGDSAARVAGIGVSVSGDVDTRGGVVRDSALLGWHEVPLGRILADELQSPVLIENDVRALTIAEQWFGVGVDAGTFAIVTIGAGIGCGLYVNGDVVSGANGVAGEIGHLPLAPESYLCTCGRHGCVEAVASSGSILAAIRASEERPELSLQDAIDLAHAGNASAVAAFDRAGRVIGTAVAAMVNLVGPEIVLVAGESVANYDLYETRLREAFAEHAFGSAANARIVTTSHTFDDWARGAAAAVIRATVRGEQMVAA</sequence>
<dbReference type="PROSITE" id="PS01125">
    <property type="entry name" value="ROK"/>
    <property type="match status" value="1"/>
</dbReference>
<dbReference type="PANTHER" id="PTHR18964">
    <property type="entry name" value="ROK (REPRESSOR, ORF, KINASE) FAMILY"/>
    <property type="match status" value="1"/>
</dbReference>
<dbReference type="Proteomes" id="UP000636458">
    <property type="component" value="Unassembled WGS sequence"/>
</dbReference>
<dbReference type="AlphaFoldDB" id="A0A934SIL7"/>